<dbReference type="Proteomes" id="UP000030907">
    <property type="component" value="Chromosome"/>
</dbReference>
<evidence type="ECO:0000313" key="2">
    <source>
        <dbReference type="Proteomes" id="UP000030907"/>
    </source>
</evidence>
<dbReference type="EMBL" id="CP009122">
    <property type="protein sequence ID" value="AJA09875.1"/>
    <property type="molecule type" value="Genomic_DNA"/>
</dbReference>
<accession>A0A0A7PIQ1</accession>
<protein>
    <recommendedName>
        <fullName evidence="3">DGQHR domain-containing protein</fullName>
    </recommendedName>
</protein>
<sequence>MIGNLVKDFGEKRAEYARRSKPFDEETVELPLRATREADGWSLQRENKNSLRMRRPKRFDELIENRFWNILYRFGYAELNKGRHFRVVVGKGDDAIEKQVDVFAKDDETIVIAECKACKVPTKRSLQKDLNEFAGLMKPMADAIRRHYGDGFKPKIIWCFVTDNIRWSEEDIKRASDHKINVIQGLELIYFEEFSKKLGPAARYQFHAEYLENQKVPALAGRKVPAVKTKLGGKTAYLFSALAKDILRIAFVNHRDLRDPSGAPSYQRIVKPSRLKQIGEFLDGKKFFPNTILLNFHRKPLFEQTAKDDISSVAFGNLVLPDRYKSCWIIDGQHRLYGTTYTTEDYTTPLFFIGFDSVTASEEANIFVEINSKQATVPPTLLSALEGEVKWDSEIPKERLSAIASRAVDLLNTRGGGALEAKVVSPGITAGTSQPLNVRSIQDRINQSGLVGTINPRTGEIVQGPCWDGTSEASLRRIVTLLELHFEEVRLANPERWEAGKAGLLCTNFGVGSHIRLLSELIDHASKKLGFEPQAAEVHDLYIGIKPYIDPVLSYIGTATDAEFEDRFKVIFGSSGFHEYFFSIVDLVVAVAPDFAPKGYSEFKRLSSAEVVDLADRQVKWIQQVVMAYLIDRLRAIYGDDFFDLGVPKEIQKACQAKRIDDEAGEKHSVETYLDWIQLQKIAVQKEVREAVKEVLSIQLQEEGGGKHFYSGWFDGFNRIRRIVAHPGGRSYKDEDLKTLSLISEHLANTLPGNFILGEFEPPLI</sequence>
<dbReference type="AlphaFoldDB" id="A0A0A7PIQ1"/>
<gene>
    <name evidence="1" type="ORF">SKP52_14965</name>
</gene>
<dbReference type="OrthoDB" id="9789139at2"/>
<evidence type="ECO:0008006" key="3">
    <source>
        <dbReference type="Google" id="ProtNLM"/>
    </source>
</evidence>
<dbReference type="NCBIfam" id="TIGR03187">
    <property type="entry name" value="DGQHR"/>
    <property type="match status" value="1"/>
</dbReference>
<proteinExistence type="predicted"/>
<dbReference type="CDD" id="cd16413">
    <property type="entry name" value="DGQHR_domain"/>
    <property type="match status" value="1"/>
</dbReference>
<organism evidence="1 2">
    <name type="scientific">Sphingopyxis fribergensis</name>
    <dbReference type="NCBI Taxonomy" id="1515612"/>
    <lineage>
        <taxon>Bacteria</taxon>
        <taxon>Pseudomonadati</taxon>
        <taxon>Pseudomonadota</taxon>
        <taxon>Alphaproteobacteria</taxon>
        <taxon>Sphingomonadales</taxon>
        <taxon>Sphingomonadaceae</taxon>
        <taxon>Sphingopyxis</taxon>
    </lineage>
</organism>
<evidence type="ECO:0000313" key="1">
    <source>
        <dbReference type="EMBL" id="AJA09875.1"/>
    </source>
</evidence>
<dbReference type="InterPro" id="IPR017601">
    <property type="entry name" value="DGQHR-contain_dom"/>
</dbReference>
<name>A0A0A7PIQ1_9SPHN</name>
<dbReference type="HOGENOM" id="CLU_365137_0_0_5"/>
<reference evidence="1 2" key="1">
    <citation type="journal article" date="2015" name="Int. J. Syst. Evol. Microbiol.">
        <title>Description of Sphingopyxis fribergensis sp. nov. - a soil bacterium with the ability to degrade styrene and phenylacetic acid.</title>
        <authorList>
            <person name="Oelschlagel M."/>
            <person name="Ruckert C."/>
            <person name="Kalinowski J."/>
            <person name="Schmidt G."/>
            <person name="Schlomann M."/>
            <person name="Tischler D."/>
        </authorList>
    </citation>
    <scope>NUCLEOTIDE SEQUENCE [LARGE SCALE GENOMIC DNA]</scope>
    <source>
        <strain evidence="1 2">Kp5.2</strain>
    </source>
</reference>
<dbReference type="KEGG" id="sphk:SKP52_14965"/>
<dbReference type="InterPro" id="IPR017642">
    <property type="entry name" value="DNA_S_mod_DndB"/>
</dbReference>
<dbReference type="RefSeq" id="WP_039575956.1">
    <property type="nucleotide sequence ID" value="NZ_CP009122.1"/>
</dbReference>
<keyword evidence="2" id="KW-1185">Reference proteome</keyword>
<dbReference type="Pfam" id="PF14072">
    <property type="entry name" value="DndB"/>
    <property type="match status" value="1"/>
</dbReference>